<dbReference type="InterPro" id="IPR013985">
    <property type="entry name" value="Ald_Fedxn_OxRdtase_dom3"/>
</dbReference>
<dbReference type="Pfam" id="PF01314">
    <property type="entry name" value="AFOR_C"/>
    <property type="match status" value="1"/>
</dbReference>
<dbReference type="GO" id="GO:0016625">
    <property type="term" value="F:oxidoreductase activity, acting on the aldehyde or oxo group of donors, iron-sulfur protein as acceptor"/>
    <property type="evidence" value="ECO:0007669"/>
    <property type="project" value="InterPro"/>
</dbReference>
<comment type="cofactor">
    <cofactor evidence="1">
        <name>[4Fe-4S] cluster</name>
        <dbReference type="ChEBI" id="CHEBI:49883"/>
    </cofactor>
</comment>
<evidence type="ECO:0000256" key="4">
    <source>
        <dbReference type="ARBA" id="ARBA00022723"/>
    </source>
</evidence>
<dbReference type="Gene3D" id="1.10.569.10">
    <property type="entry name" value="Aldehyde Ferredoxin Oxidoreductase Protein, subunit A, domain 2"/>
    <property type="match status" value="1"/>
</dbReference>
<keyword evidence="5" id="KW-0560">Oxidoreductase</keyword>
<dbReference type="GO" id="GO:0046872">
    <property type="term" value="F:metal ion binding"/>
    <property type="evidence" value="ECO:0007669"/>
    <property type="project" value="UniProtKB-KW"/>
</dbReference>
<accession>A0A2T3FMV8</accession>
<keyword evidence="7" id="KW-0411">Iron-sulfur</keyword>
<dbReference type="PANTHER" id="PTHR30038:SF7">
    <property type="entry name" value="TUNGSTEN-CONTAINING GLYCERALDEHYDE-3-PHOSPHATE:FERREDOXIN OXIDOREDUCTASE"/>
    <property type="match status" value="1"/>
</dbReference>
<comment type="similarity">
    <text evidence="2">Belongs to the AOR/FOR family.</text>
</comment>
<evidence type="ECO:0000256" key="2">
    <source>
        <dbReference type="ARBA" id="ARBA00011032"/>
    </source>
</evidence>
<name>A0A2T3FMV8_9CLOT</name>
<evidence type="ECO:0000313" key="11">
    <source>
        <dbReference type="Proteomes" id="UP000241048"/>
    </source>
</evidence>
<evidence type="ECO:0000256" key="8">
    <source>
        <dbReference type="ARBA" id="ARBA00049934"/>
    </source>
</evidence>
<dbReference type="Proteomes" id="UP000241048">
    <property type="component" value="Unassembled WGS sequence"/>
</dbReference>
<evidence type="ECO:0000256" key="1">
    <source>
        <dbReference type="ARBA" id="ARBA00001966"/>
    </source>
</evidence>
<dbReference type="InterPro" id="IPR013983">
    <property type="entry name" value="Ald_Fedxn_OxRdtase_N"/>
</dbReference>
<dbReference type="SMART" id="SM00790">
    <property type="entry name" value="AFOR_N"/>
    <property type="match status" value="1"/>
</dbReference>
<keyword evidence="3" id="KW-0004">4Fe-4S</keyword>
<evidence type="ECO:0000256" key="3">
    <source>
        <dbReference type="ARBA" id="ARBA00022485"/>
    </source>
</evidence>
<comment type="caution">
    <text evidence="10">The sequence shown here is derived from an EMBL/GenBank/DDBJ whole genome shotgun (WGS) entry which is preliminary data.</text>
</comment>
<dbReference type="Gene3D" id="1.10.599.10">
    <property type="entry name" value="Aldehyde Ferredoxin Oxidoreductase Protein, subunit A, domain 3"/>
    <property type="match status" value="1"/>
</dbReference>
<sequence>MEEIKKMKEAHTVLNQVTYEPKPLYHGYTDKRLRINVTDNTIDMIDIPQEVKEKFTGGKGYCLRYLWDATKPDTKWNSPENAITMSAGPIAGITQYGGTGKCLVCSISPMTDIPIDSNVGGYFGPFLKFSGFDVIELTGKAEEDVIIVIDGNKGTVSIEKAPLEHKDAHVLGEELTTMYAEDDNDRKNVAVVCSGSAADHCNLSMLNFTFYDPKRNVVRLKQAGRGGIGRVFADKHIKALVCHFKGVKANLNHVYDISILNRDGLKFHREVATQDDKQNSMRKSGTAYSLRIMSDYDILPTRNYKYGGTDKIDEMAPEVWRNKWLTQGGADGCWYGCSMACAKTADQFELKTGPYKGHKVCVDGPEYETAAGVGPNCGVTDPQVILEVNFYCDTYGIDTISFGTMTAFLMECYENGILNKERTGGLELVWGNAEAELELLHQMARNEGFGKIAALGSHKQKEYFAAQGWGDMDFMNDIAMEQKGLEYSEYASKESLAQQGGYGLTNKGPQHDEAWLIFMDQVNNQIPTFEDKAEALYYYPMFRTWFGLLGLCKLPWNDIVPADNSLTDEPAKVPEHVDNYLDLYYGVTGVKIDRDEMIKMSERVYNFQRVFNIRLGKGLRANDAIPYRSQGPVTEEEYLSRQERYDGQLVELVGFTKEEVEKMSLKEKMAATRKHREGEYEKLIDAVYPKRGWNLNGVPTIAHLKELGMDLPELLEVVEPLQ</sequence>
<dbReference type="InterPro" id="IPR036503">
    <property type="entry name" value="Ald_Fedxn_OxRdtase_N_sf"/>
</dbReference>
<dbReference type="InterPro" id="IPR001203">
    <property type="entry name" value="OxRdtase_Ald_Fedxn_C"/>
</dbReference>
<dbReference type="Gene3D" id="3.60.9.10">
    <property type="entry name" value="Aldehyde ferredoxin oxidoreductase, N-terminal domain"/>
    <property type="match status" value="1"/>
</dbReference>
<dbReference type="AlphaFoldDB" id="A0A2T3FMV8"/>
<evidence type="ECO:0000259" key="9">
    <source>
        <dbReference type="SMART" id="SM00790"/>
    </source>
</evidence>
<dbReference type="EMBL" id="PYLO01000004">
    <property type="protein sequence ID" value="PST36618.1"/>
    <property type="molecule type" value="Genomic_DNA"/>
</dbReference>
<proteinExistence type="inferred from homology"/>
<dbReference type="GO" id="GO:0009055">
    <property type="term" value="F:electron transfer activity"/>
    <property type="evidence" value="ECO:0007669"/>
    <property type="project" value="InterPro"/>
</dbReference>
<gene>
    <name evidence="10" type="ORF">C7U56_11965</name>
</gene>
<dbReference type="InterPro" id="IPR051919">
    <property type="entry name" value="W-dependent_AOR"/>
</dbReference>
<keyword evidence="6" id="KW-0408">Iron</keyword>
<dbReference type="InterPro" id="IPR036021">
    <property type="entry name" value="Tungsten_al_ferr_oxy-like_C"/>
</dbReference>
<dbReference type="PANTHER" id="PTHR30038">
    <property type="entry name" value="ALDEHYDE FERREDOXIN OXIDOREDUCTASE"/>
    <property type="match status" value="1"/>
</dbReference>
<dbReference type="GO" id="GO:0051539">
    <property type="term" value="F:4 iron, 4 sulfur cluster binding"/>
    <property type="evidence" value="ECO:0007669"/>
    <property type="project" value="UniProtKB-KW"/>
</dbReference>
<keyword evidence="11" id="KW-1185">Reference proteome</keyword>
<evidence type="ECO:0000256" key="7">
    <source>
        <dbReference type="ARBA" id="ARBA00023014"/>
    </source>
</evidence>
<dbReference type="SUPFAM" id="SSF48310">
    <property type="entry name" value="Aldehyde ferredoxin oxidoreductase, C-terminal domains"/>
    <property type="match status" value="1"/>
</dbReference>
<dbReference type="Pfam" id="PF02730">
    <property type="entry name" value="AFOR_N"/>
    <property type="match status" value="1"/>
</dbReference>
<dbReference type="InterPro" id="IPR013984">
    <property type="entry name" value="Ald_Fedxn_OxRdtase_dom2"/>
</dbReference>
<dbReference type="SUPFAM" id="SSF56228">
    <property type="entry name" value="Aldehyde ferredoxin oxidoreductase, N-terminal domain"/>
    <property type="match status" value="1"/>
</dbReference>
<protein>
    <submittedName>
        <fullName evidence="10">Aldehyde:ferredoxin oxidoreductase</fullName>
    </submittedName>
</protein>
<keyword evidence="4" id="KW-0479">Metal-binding</keyword>
<organism evidence="10 11">
    <name type="scientific">Clostridium fessum</name>
    <dbReference type="NCBI Taxonomy" id="2126740"/>
    <lineage>
        <taxon>Bacteria</taxon>
        <taxon>Bacillati</taxon>
        <taxon>Bacillota</taxon>
        <taxon>Clostridia</taxon>
        <taxon>Eubacteriales</taxon>
        <taxon>Clostridiaceae</taxon>
        <taxon>Clostridium</taxon>
    </lineage>
</organism>
<reference evidence="10 11" key="1">
    <citation type="submission" date="2018-03" db="EMBL/GenBank/DDBJ databases">
        <title>Lachnoclostridium SNUG30386 gen.nov., sp.nov., isolated from human faeces.</title>
        <authorList>
            <person name="Seo B."/>
            <person name="Jeon K."/>
            <person name="Ko G."/>
        </authorList>
    </citation>
    <scope>NUCLEOTIDE SEQUENCE [LARGE SCALE GENOMIC DNA]</scope>
    <source>
        <strain evidence="10 11">SNUG30386</strain>
    </source>
</reference>
<evidence type="ECO:0000313" key="10">
    <source>
        <dbReference type="EMBL" id="PST36618.1"/>
    </source>
</evidence>
<evidence type="ECO:0000256" key="5">
    <source>
        <dbReference type="ARBA" id="ARBA00023002"/>
    </source>
</evidence>
<feature type="domain" description="Aldehyde ferredoxin oxidoreductase N-terminal" evidence="9">
    <location>
        <begin position="28"/>
        <end position="246"/>
    </location>
</feature>
<comment type="cofactor">
    <cofactor evidence="8">
        <name>tungstopterin</name>
        <dbReference type="ChEBI" id="CHEBI:30402"/>
    </cofactor>
</comment>
<evidence type="ECO:0000256" key="6">
    <source>
        <dbReference type="ARBA" id="ARBA00023004"/>
    </source>
</evidence>